<accession>A0A8H5XG73</accession>
<comment type="caution">
    <text evidence="1">The sequence shown here is derived from an EMBL/GenBank/DDBJ whole genome shotgun (WGS) entry which is preliminary data.</text>
</comment>
<sequence length="168" mass="18573">MPGVTPSHSIVDIEVVKSLKAYQQQRAYKSLVTASNHSSLLAVNGNIGALFTITHEVVGFIFIGRTFTSGALADSITSIAAVFHAGDWLHHNVNNRIAMVKWFRRDPAVDVIFPKVADRIDEYYCADLLDFKSVTVMVPTEKGSEEVDAEDFNKEFVDIESSPEIIVT</sequence>
<name>A0A8H5XG73_9HYPO</name>
<dbReference type="EMBL" id="JAAOAK010000052">
    <property type="protein sequence ID" value="KAF5693063.1"/>
    <property type="molecule type" value="Genomic_DNA"/>
</dbReference>
<reference evidence="1 2" key="1">
    <citation type="submission" date="2020-05" db="EMBL/GenBank/DDBJ databases">
        <title>Identification and distribution of gene clusters putatively required for synthesis of sphingolipid metabolism inhibitors in phylogenetically diverse species of the filamentous fungus Fusarium.</title>
        <authorList>
            <person name="Kim H.-S."/>
            <person name="Busman M."/>
            <person name="Brown D.W."/>
            <person name="Divon H."/>
            <person name="Uhlig S."/>
            <person name="Proctor R.H."/>
        </authorList>
    </citation>
    <scope>NUCLEOTIDE SEQUENCE [LARGE SCALE GENOMIC DNA]</scope>
    <source>
        <strain evidence="1 2">NRRL 25311</strain>
    </source>
</reference>
<evidence type="ECO:0000313" key="2">
    <source>
        <dbReference type="Proteomes" id="UP000562682"/>
    </source>
</evidence>
<keyword evidence="2" id="KW-1185">Reference proteome</keyword>
<gene>
    <name evidence="1" type="ORF">FDENT_2323</name>
</gene>
<evidence type="ECO:0000313" key="1">
    <source>
        <dbReference type="EMBL" id="KAF5693063.1"/>
    </source>
</evidence>
<dbReference type="Proteomes" id="UP000562682">
    <property type="component" value="Unassembled WGS sequence"/>
</dbReference>
<proteinExistence type="predicted"/>
<protein>
    <submittedName>
        <fullName evidence="1">SSM4-like protein</fullName>
    </submittedName>
</protein>
<organism evidence="1 2">
    <name type="scientific">Fusarium denticulatum</name>
    <dbReference type="NCBI Taxonomy" id="48507"/>
    <lineage>
        <taxon>Eukaryota</taxon>
        <taxon>Fungi</taxon>
        <taxon>Dikarya</taxon>
        <taxon>Ascomycota</taxon>
        <taxon>Pezizomycotina</taxon>
        <taxon>Sordariomycetes</taxon>
        <taxon>Hypocreomycetidae</taxon>
        <taxon>Hypocreales</taxon>
        <taxon>Nectriaceae</taxon>
        <taxon>Fusarium</taxon>
        <taxon>Fusarium fujikuroi species complex</taxon>
    </lineage>
</organism>
<dbReference type="AlphaFoldDB" id="A0A8H5XG73"/>